<dbReference type="EC" id="5.2.1.8" evidence="3 6"/>
<reference evidence="9 10" key="1">
    <citation type="submission" date="2020-02" db="EMBL/GenBank/DDBJ databases">
        <title>Sequencing the genomes of 1000 actinobacteria strains.</title>
        <authorList>
            <person name="Klenk H.-P."/>
        </authorList>
    </citation>
    <scope>NUCLEOTIDE SEQUENCE [LARGE SCALE GENOMIC DNA]</scope>
    <source>
        <strain evidence="9 10">DSM 27960</strain>
    </source>
</reference>
<dbReference type="PANTHER" id="PTHR43811:SF23">
    <property type="entry name" value="FKBP-TYPE 22 KDA PEPTIDYL-PROLYL CIS-TRANS ISOMERASE"/>
    <property type="match status" value="1"/>
</dbReference>
<dbReference type="Gene3D" id="3.10.50.40">
    <property type="match status" value="1"/>
</dbReference>
<keyword evidence="4 6" id="KW-0697">Rotamase</keyword>
<dbReference type="Proteomes" id="UP000541033">
    <property type="component" value="Unassembled WGS sequence"/>
</dbReference>
<dbReference type="PANTHER" id="PTHR43811">
    <property type="entry name" value="FKBP-TYPE PEPTIDYL-PROLYL CIS-TRANS ISOMERASE FKPA"/>
    <property type="match status" value="1"/>
</dbReference>
<evidence type="ECO:0000259" key="8">
    <source>
        <dbReference type="PROSITE" id="PS50059"/>
    </source>
</evidence>
<dbReference type="PROSITE" id="PS50059">
    <property type="entry name" value="FKBP_PPIASE"/>
    <property type="match status" value="1"/>
</dbReference>
<dbReference type="InterPro" id="IPR001179">
    <property type="entry name" value="PPIase_FKBP_dom"/>
</dbReference>
<organism evidence="9 10">
    <name type="scientific">Lysinibacter cavernae</name>
    <dbReference type="NCBI Taxonomy" id="1640652"/>
    <lineage>
        <taxon>Bacteria</taxon>
        <taxon>Bacillati</taxon>
        <taxon>Actinomycetota</taxon>
        <taxon>Actinomycetes</taxon>
        <taxon>Micrococcales</taxon>
        <taxon>Microbacteriaceae</taxon>
        <taxon>Lysinibacter</taxon>
    </lineage>
</organism>
<feature type="signal peptide" evidence="7">
    <location>
        <begin position="1"/>
        <end position="20"/>
    </location>
</feature>
<keyword evidence="7" id="KW-0732">Signal</keyword>
<dbReference type="PROSITE" id="PS51257">
    <property type="entry name" value="PROKAR_LIPOPROTEIN"/>
    <property type="match status" value="1"/>
</dbReference>
<keyword evidence="10" id="KW-1185">Reference proteome</keyword>
<feature type="chain" id="PRO_5039663804" description="peptidylprolyl isomerase" evidence="7">
    <location>
        <begin position="21"/>
        <end position="324"/>
    </location>
</feature>
<evidence type="ECO:0000256" key="3">
    <source>
        <dbReference type="ARBA" id="ARBA00013194"/>
    </source>
</evidence>
<evidence type="ECO:0000256" key="1">
    <source>
        <dbReference type="ARBA" id="ARBA00000971"/>
    </source>
</evidence>
<dbReference type="EMBL" id="JAAMOX010000001">
    <property type="protein sequence ID" value="NIH53623.1"/>
    <property type="molecule type" value="Genomic_DNA"/>
</dbReference>
<dbReference type="AlphaFoldDB" id="A0A7X5R118"/>
<comment type="caution">
    <text evidence="9">The sequence shown here is derived from an EMBL/GenBank/DDBJ whole genome shotgun (WGS) entry which is preliminary data.</text>
</comment>
<dbReference type="GO" id="GO:0003755">
    <property type="term" value="F:peptidyl-prolyl cis-trans isomerase activity"/>
    <property type="evidence" value="ECO:0007669"/>
    <property type="project" value="UniProtKB-KW"/>
</dbReference>
<proteinExistence type="inferred from homology"/>
<keyword evidence="5 6" id="KW-0413">Isomerase</keyword>
<evidence type="ECO:0000256" key="6">
    <source>
        <dbReference type="PROSITE-ProRule" id="PRU00277"/>
    </source>
</evidence>
<evidence type="ECO:0000256" key="7">
    <source>
        <dbReference type="SAM" id="SignalP"/>
    </source>
</evidence>
<gene>
    <name evidence="9" type="ORF">FHX76_001491</name>
</gene>
<name>A0A7X5R118_9MICO</name>
<evidence type="ECO:0000256" key="4">
    <source>
        <dbReference type="ARBA" id="ARBA00023110"/>
    </source>
</evidence>
<dbReference type="InterPro" id="IPR046357">
    <property type="entry name" value="PPIase_dom_sf"/>
</dbReference>
<evidence type="ECO:0000256" key="2">
    <source>
        <dbReference type="ARBA" id="ARBA00006577"/>
    </source>
</evidence>
<protein>
    <recommendedName>
        <fullName evidence="3 6">peptidylprolyl isomerase</fullName>
        <ecNumber evidence="3 6">5.2.1.8</ecNumber>
    </recommendedName>
</protein>
<evidence type="ECO:0000313" key="10">
    <source>
        <dbReference type="Proteomes" id="UP000541033"/>
    </source>
</evidence>
<dbReference type="Pfam" id="PF00254">
    <property type="entry name" value="FKBP_C"/>
    <property type="match status" value="1"/>
</dbReference>
<accession>A0A7X5R118</accession>
<comment type="catalytic activity">
    <reaction evidence="1 6">
        <text>[protein]-peptidylproline (omega=180) = [protein]-peptidylproline (omega=0)</text>
        <dbReference type="Rhea" id="RHEA:16237"/>
        <dbReference type="Rhea" id="RHEA-COMP:10747"/>
        <dbReference type="Rhea" id="RHEA-COMP:10748"/>
        <dbReference type="ChEBI" id="CHEBI:83833"/>
        <dbReference type="ChEBI" id="CHEBI:83834"/>
        <dbReference type="EC" id="5.2.1.8"/>
    </reaction>
</comment>
<evidence type="ECO:0000313" key="9">
    <source>
        <dbReference type="EMBL" id="NIH53623.1"/>
    </source>
</evidence>
<dbReference type="SUPFAM" id="SSF54534">
    <property type="entry name" value="FKBP-like"/>
    <property type="match status" value="1"/>
</dbReference>
<comment type="similarity">
    <text evidence="2">Belongs to the FKBP-type PPIase family.</text>
</comment>
<evidence type="ECO:0000256" key="5">
    <source>
        <dbReference type="ARBA" id="ARBA00023235"/>
    </source>
</evidence>
<sequence>MKLRALPALIGAVALTVSLAGCSSTNIDSLAKEAKCEPTPAGKISDAAKVTGDFGKTVTLKVDKASKITESQRTINTLGDGKMLVDGNHVSANVTMFSPEGESGGEPTPISLTLAKDSNFEALLDAATCAPVGSRVTVAFPAKQYFGEGGAAQQGLNDDDALFLVVDLMDAGQSLKKADIKDNFPTVKENKDGVPIVTLPKGDPSDELEIRTIEKGDGDVVGEGDTVKVNYQGSIWRDGFIFDDSWKRGSPAEFATTGVVEGFGKALVGQKVGSRVVVVIPPKYGYVASDTNPDGGNAGAGILPDDTMVFVIDIEGVTPAAAAQ</sequence>
<feature type="domain" description="PPIase FKBP-type" evidence="8">
    <location>
        <begin position="224"/>
        <end position="318"/>
    </location>
</feature>
<dbReference type="RefSeq" id="WP_167149386.1">
    <property type="nucleotide sequence ID" value="NZ_JAAMOX010000001.1"/>
</dbReference>